<dbReference type="EMBL" id="JAFBEI010000001">
    <property type="protein sequence ID" value="MBM7635269.1"/>
    <property type="molecule type" value="Genomic_DNA"/>
</dbReference>
<name>A0ABS2PIL3_9STRE</name>
<dbReference type="RefSeq" id="WP_205016222.1">
    <property type="nucleotide sequence ID" value="NZ_JAFBEI010000001.1"/>
</dbReference>
<evidence type="ECO:0000313" key="2">
    <source>
        <dbReference type="Proteomes" id="UP000809081"/>
    </source>
</evidence>
<accession>A0ABS2PIL3</accession>
<proteinExistence type="predicted"/>
<protein>
    <submittedName>
        <fullName evidence="1">Uncharacterized protein</fullName>
    </submittedName>
</protein>
<gene>
    <name evidence="1" type="ORF">JOC31_000060</name>
</gene>
<keyword evidence="2" id="KW-1185">Reference proteome</keyword>
<dbReference type="Proteomes" id="UP000809081">
    <property type="component" value="Unassembled WGS sequence"/>
</dbReference>
<evidence type="ECO:0000313" key="1">
    <source>
        <dbReference type="EMBL" id="MBM7635269.1"/>
    </source>
</evidence>
<organism evidence="1 2">
    <name type="scientific">Streptococcus saliviloxodontae</name>
    <dbReference type="NCBI Taxonomy" id="1349416"/>
    <lineage>
        <taxon>Bacteria</taxon>
        <taxon>Bacillati</taxon>
        <taxon>Bacillota</taxon>
        <taxon>Bacilli</taxon>
        <taxon>Lactobacillales</taxon>
        <taxon>Streptococcaceae</taxon>
        <taxon>Streptococcus</taxon>
    </lineage>
</organism>
<reference evidence="1 2" key="1">
    <citation type="submission" date="2021-01" db="EMBL/GenBank/DDBJ databases">
        <title>Genomic Encyclopedia of Type Strains, Phase IV (KMG-IV): sequencing the most valuable type-strain genomes for metagenomic binning, comparative biology and taxonomic classification.</title>
        <authorList>
            <person name="Goeker M."/>
        </authorList>
    </citation>
    <scope>NUCLEOTIDE SEQUENCE [LARGE SCALE GENOMIC DNA]</scope>
    <source>
        <strain evidence="1 2">DSM 27513</strain>
    </source>
</reference>
<comment type="caution">
    <text evidence="1">The sequence shown here is derived from an EMBL/GenBank/DDBJ whole genome shotgun (WGS) entry which is preliminary data.</text>
</comment>
<sequence length="92" mass="10435">MGFYQDQIVLSVSYGLANSKVLLFDNCLADKSFDFDEKNAKRVISLPPFLEEISGEGSSLYLLFESGQARYRLIPTIFHGDRVIKINLDKDI</sequence>